<reference evidence="6" key="1">
    <citation type="submission" date="2022-02" db="EMBL/GenBank/DDBJ databases">
        <title>Acinetobacter A3.8 sp. nov., isolated from Sediment (Zhairuo Island).</title>
        <authorList>
            <person name="Zheng K."/>
        </authorList>
    </citation>
    <scope>NUCLEOTIDE SEQUENCE</scope>
    <source>
        <strain evidence="6">A3.8</strain>
    </source>
</reference>
<protein>
    <recommendedName>
        <fullName evidence="3">O-succinylhomoserine sulfhydrylase</fullName>
        <shortName evidence="3">OSH sulfhydrylase</shortName>
        <shortName evidence="3">OSHS sulfhydrylase</shortName>
        <ecNumber evidence="3">2.5.1.-</ecNumber>
    </recommendedName>
</protein>
<dbReference type="GO" id="GO:0071268">
    <property type="term" value="P:homocysteine biosynthetic process"/>
    <property type="evidence" value="ECO:0007669"/>
    <property type="project" value="InterPro"/>
</dbReference>
<dbReference type="GO" id="GO:0030170">
    <property type="term" value="F:pyridoxal phosphate binding"/>
    <property type="evidence" value="ECO:0007669"/>
    <property type="project" value="UniProtKB-UniRule"/>
</dbReference>
<comment type="catalytic activity">
    <reaction evidence="3">
        <text>O-succinyl-L-homoserine + hydrogen sulfide = L-homocysteine + succinate</text>
        <dbReference type="Rhea" id="RHEA:27826"/>
        <dbReference type="ChEBI" id="CHEBI:29919"/>
        <dbReference type="ChEBI" id="CHEBI:30031"/>
        <dbReference type="ChEBI" id="CHEBI:57661"/>
        <dbReference type="ChEBI" id="CHEBI:58199"/>
    </reaction>
</comment>
<sequence>MSQSSDSFEEHEYALATLAIRTGHDRTFEGEHSEPIFLTSSFVCESAADAEAKFSGKIEGNTYSRYTNPTVHTFEKRLAKLDGAERAIATSSGMAAVHAMCMAYLKAGDHVICSRAVFGSIISLFEKYVMKFAVEVTFVDLNDLDAWKNAIRPNTRLLFIETPSNPLAQVGDMQAIADIAHAHGALFAVDNCFCTPMLQQPIKFGADLVLYSATKYIDGQGRALGGAVVGSHKLLEEVNGVIRTLGNSMSPFNAWIFLKGLETLNIRMKAHCENAQKLAEWLEQHDNVEKVYYAGLPNHPGHELAKKQQKGFGGVVSFVVKNARQGAWHVIDSTKFLSITSNLGDVKSTITHPATTSHGRMSDEAKQAAGIVEGLIRVSVGLEDIDDIICDLKRGLDQL</sequence>
<dbReference type="Gene3D" id="3.90.1150.10">
    <property type="entry name" value="Aspartate Aminotransferase, domain 1"/>
    <property type="match status" value="1"/>
</dbReference>
<evidence type="ECO:0000256" key="5">
    <source>
        <dbReference type="RuleBase" id="RU362118"/>
    </source>
</evidence>
<name>A0A9X1WWC0_9GAMM</name>
<evidence type="ECO:0000256" key="4">
    <source>
        <dbReference type="PIRSR" id="PIRSR001434-2"/>
    </source>
</evidence>
<keyword evidence="3" id="KW-0808">Transferase</keyword>
<dbReference type="InterPro" id="IPR006234">
    <property type="entry name" value="O-succ-hSer_sulfhydrylase"/>
</dbReference>
<comment type="pathway">
    <text evidence="3">Amino-acid biosynthesis; L-methionine biosynthesis via de novo pathway; L-homocysteine from O-succinyl-L-homoserine: step 1/1.</text>
</comment>
<gene>
    <name evidence="3" type="primary">metZ</name>
    <name evidence="6" type="ORF">MKI79_05595</name>
</gene>
<dbReference type="GO" id="GO:0019346">
    <property type="term" value="P:transsulfuration"/>
    <property type="evidence" value="ECO:0007669"/>
    <property type="project" value="InterPro"/>
</dbReference>
<dbReference type="HAMAP" id="MF_02056">
    <property type="entry name" value="MetZ"/>
    <property type="match status" value="1"/>
</dbReference>
<dbReference type="SUPFAM" id="SSF53383">
    <property type="entry name" value="PLP-dependent transferases"/>
    <property type="match status" value="1"/>
</dbReference>
<comment type="caution">
    <text evidence="6">The sequence shown here is derived from an EMBL/GenBank/DDBJ whole genome shotgun (WGS) entry which is preliminary data.</text>
</comment>
<dbReference type="PIRSF" id="PIRSF001434">
    <property type="entry name" value="CGS"/>
    <property type="match status" value="1"/>
</dbReference>
<dbReference type="NCBIfam" id="NF006003">
    <property type="entry name" value="PRK08133.1"/>
    <property type="match status" value="1"/>
</dbReference>
<dbReference type="Pfam" id="PF01053">
    <property type="entry name" value="Cys_Met_Meta_PP"/>
    <property type="match status" value="1"/>
</dbReference>
<keyword evidence="6" id="KW-0456">Lyase</keyword>
<dbReference type="RefSeq" id="WP_241571069.1">
    <property type="nucleotide sequence ID" value="NZ_JAKUML010000007.1"/>
</dbReference>
<evidence type="ECO:0000256" key="1">
    <source>
        <dbReference type="ARBA" id="ARBA00001933"/>
    </source>
</evidence>
<evidence type="ECO:0000256" key="3">
    <source>
        <dbReference type="HAMAP-Rule" id="MF_02056"/>
    </source>
</evidence>
<proteinExistence type="inferred from homology"/>
<dbReference type="InterPro" id="IPR054542">
    <property type="entry name" value="Cys_met_metab_PP"/>
</dbReference>
<dbReference type="NCBIfam" id="TIGR01325">
    <property type="entry name" value="O_suc_HS_sulf"/>
    <property type="match status" value="1"/>
</dbReference>
<keyword evidence="3" id="KW-0028">Amino-acid biosynthesis</keyword>
<dbReference type="FunFam" id="3.40.640.10:FF:000046">
    <property type="entry name" value="Cystathionine gamma-lyase"/>
    <property type="match status" value="1"/>
</dbReference>
<accession>A0A9X1WWC0</accession>
<dbReference type="PANTHER" id="PTHR11808">
    <property type="entry name" value="TRANS-SULFURATION ENZYME FAMILY MEMBER"/>
    <property type="match status" value="1"/>
</dbReference>
<dbReference type="AlphaFoldDB" id="A0A9X1WWC0"/>
<dbReference type="GO" id="GO:0071266">
    <property type="term" value="P:'de novo' L-methionine biosynthetic process"/>
    <property type="evidence" value="ECO:0007669"/>
    <property type="project" value="UniProtKB-UniRule"/>
</dbReference>
<dbReference type="EMBL" id="JAKUML010000007">
    <property type="protein sequence ID" value="MCJ8146374.1"/>
    <property type="molecule type" value="Genomic_DNA"/>
</dbReference>
<evidence type="ECO:0000313" key="6">
    <source>
        <dbReference type="EMBL" id="MCJ8146374.1"/>
    </source>
</evidence>
<dbReference type="PROSITE" id="PS00868">
    <property type="entry name" value="CYS_MET_METAB_PP"/>
    <property type="match status" value="1"/>
</dbReference>
<keyword evidence="3" id="KW-0486">Methionine biosynthesis</keyword>
<dbReference type="InterPro" id="IPR015422">
    <property type="entry name" value="PyrdxlP-dep_Trfase_small"/>
</dbReference>
<dbReference type="InterPro" id="IPR015424">
    <property type="entry name" value="PyrdxlP-dep_Trfase"/>
</dbReference>
<organism evidence="6 7">
    <name type="scientific">Acinetobacter sedimenti</name>
    <dbReference type="NCBI Taxonomy" id="2919922"/>
    <lineage>
        <taxon>Bacteria</taxon>
        <taxon>Pseudomonadati</taxon>
        <taxon>Pseudomonadota</taxon>
        <taxon>Gammaproteobacteria</taxon>
        <taxon>Moraxellales</taxon>
        <taxon>Moraxellaceae</taxon>
        <taxon>Acinetobacter</taxon>
    </lineage>
</organism>
<dbReference type="GO" id="GO:0016765">
    <property type="term" value="F:transferase activity, transferring alkyl or aryl (other than methyl) groups"/>
    <property type="evidence" value="ECO:0007669"/>
    <property type="project" value="UniProtKB-UniRule"/>
</dbReference>
<comment type="similarity">
    <text evidence="3">Belongs to the trans-sulfuration enzymes family. MetZ subfamily.</text>
</comment>
<evidence type="ECO:0000256" key="2">
    <source>
        <dbReference type="ARBA" id="ARBA00022898"/>
    </source>
</evidence>
<feature type="modified residue" description="N6-(pyridoxal phosphate)lysine" evidence="3 4">
    <location>
        <position position="215"/>
    </location>
</feature>
<dbReference type="GO" id="GO:0005737">
    <property type="term" value="C:cytoplasm"/>
    <property type="evidence" value="ECO:0007669"/>
    <property type="project" value="TreeGrafter"/>
</dbReference>
<keyword evidence="2 3" id="KW-0663">Pyridoxal phosphate</keyword>
<dbReference type="Proteomes" id="UP001139701">
    <property type="component" value="Unassembled WGS sequence"/>
</dbReference>
<dbReference type="FunFam" id="3.90.1150.10:FF:000033">
    <property type="entry name" value="Cystathionine gamma-synthase"/>
    <property type="match status" value="1"/>
</dbReference>
<dbReference type="InterPro" id="IPR000277">
    <property type="entry name" value="Cys/Met-Metab_PyrdxlP-dep_enz"/>
</dbReference>
<dbReference type="Gene3D" id="3.40.640.10">
    <property type="entry name" value="Type I PLP-dependent aspartate aminotransferase-like (Major domain)"/>
    <property type="match status" value="1"/>
</dbReference>
<comment type="function">
    <text evidence="3">Catalyzes the formation of L-homocysteine from O-succinyl-L-homoserine (OSHS) and hydrogen sulfide.</text>
</comment>
<comment type="cofactor">
    <cofactor evidence="1 3 5">
        <name>pyridoxal 5'-phosphate</name>
        <dbReference type="ChEBI" id="CHEBI:597326"/>
    </cofactor>
</comment>
<evidence type="ECO:0000313" key="7">
    <source>
        <dbReference type="Proteomes" id="UP001139701"/>
    </source>
</evidence>
<dbReference type="PANTHER" id="PTHR11808:SF80">
    <property type="entry name" value="CYSTATHIONINE GAMMA-LYASE"/>
    <property type="match status" value="1"/>
</dbReference>
<dbReference type="GO" id="GO:0016846">
    <property type="term" value="F:carbon-sulfur lyase activity"/>
    <property type="evidence" value="ECO:0007669"/>
    <property type="project" value="TreeGrafter"/>
</dbReference>
<dbReference type="InterPro" id="IPR015421">
    <property type="entry name" value="PyrdxlP-dep_Trfase_major"/>
</dbReference>
<keyword evidence="7" id="KW-1185">Reference proteome</keyword>
<comment type="subunit">
    <text evidence="3">Homotetramer.</text>
</comment>
<dbReference type="EC" id="2.5.1.-" evidence="3"/>
<dbReference type="CDD" id="cd00614">
    <property type="entry name" value="CGS_like"/>
    <property type="match status" value="1"/>
</dbReference>